<dbReference type="InterPro" id="IPR013766">
    <property type="entry name" value="Thioredoxin_domain"/>
</dbReference>
<comment type="similarity">
    <text evidence="1">Belongs to the thioredoxin family.</text>
</comment>
<accession>A0AA48KDR9</accession>
<dbReference type="CDD" id="cd02947">
    <property type="entry name" value="TRX_family"/>
    <property type="match status" value="1"/>
</dbReference>
<dbReference type="AlphaFoldDB" id="A0AA48KDR9"/>
<dbReference type="Gene3D" id="3.40.30.10">
    <property type="entry name" value="Glutaredoxin"/>
    <property type="match status" value="1"/>
</dbReference>
<sequence>MKSALPFVLLALAAALACDRASRTTQPQGASTVSAVQTLTAATFPAVRDQAKPVLIDFWAPWCGPCRTQGPIVDQVGTQVGDTAVVAKVNVDDERALAAQFGVQAIPTLVVLKNGQVVNRFVGVQSADVLAGALNAAR</sequence>
<dbReference type="NCBIfam" id="TIGR01068">
    <property type="entry name" value="thioredoxin"/>
    <property type="match status" value="1"/>
</dbReference>
<evidence type="ECO:0000313" key="10">
    <source>
        <dbReference type="Proteomes" id="UP001228113"/>
    </source>
</evidence>
<proteinExistence type="inferred from homology"/>
<keyword evidence="10" id="KW-1185">Reference proteome</keyword>
<keyword evidence="4" id="KW-1015">Disulfide bond</keyword>
<keyword evidence="3" id="KW-0249">Electron transport</keyword>
<protein>
    <recommendedName>
        <fullName evidence="6">Thioredoxin</fullName>
    </recommendedName>
</protein>
<dbReference type="PANTHER" id="PTHR45663">
    <property type="entry name" value="GEO12009P1"/>
    <property type="match status" value="1"/>
</dbReference>
<dbReference type="SUPFAM" id="SSF52833">
    <property type="entry name" value="Thioredoxin-like"/>
    <property type="match status" value="1"/>
</dbReference>
<organism evidence="9 10">
    <name type="scientific">Mesoterricola sediminis</name>
    <dbReference type="NCBI Taxonomy" id="2927980"/>
    <lineage>
        <taxon>Bacteria</taxon>
        <taxon>Pseudomonadati</taxon>
        <taxon>Acidobacteriota</taxon>
        <taxon>Holophagae</taxon>
        <taxon>Holophagales</taxon>
        <taxon>Holophagaceae</taxon>
        <taxon>Mesoterricola</taxon>
    </lineage>
</organism>
<reference evidence="9" key="1">
    <citation type="journal article" date="2023" name="Int. J. Syst. Evol. Microbiol.">
        <title>Mesoterricola silvestris gen. nov., sp. nov., Mesoterricola sediminis sp. nov., Geothrix oryzae sp. nov., Geothrix edaphica sp. nov., Geothrix rubra sp. nov., and Geothrix limicola sp. nov., six novel members of Acidobacteriota isolated from soils.</title>
        <authorList>
            <person name="Itoh H."/>
            <person name="Sugisawa Y."/>
            <person name="Mise K."/>
            <person name="Xu Z."/>
            <person name="Kuniyasu M."/>
            <person name="Ushijima N."/>
            <person name="Kawano K."/>
            <person name="Kobayashi E."/>
            <person name="Shiratori Y."/>
            <person name="Masuda Y."/>
            <person name="Senoo K."/>
        </authorList>
    </citation>
    <scope>NUCLEOTIDE SEQUENCE</scope>
    <source>
        <strain evidence="9">W786</strain>
    </source>
</reference>
<feature type="signal peptide" evidence="7">
    <location>
        <begin position="1"/>
        <end position="17"/>
    </location>
</feature>
<evidence type="ECO:0000256" key="4">
    <source>
        <dbReference type="ARBA" id="ARBA00023157"/>
    </source>
</evidence>
<dbReference type="PANTHER" id="PTHR45663:SF11">
    <property type="entry name" value="GEO12009P1"/>
    <property type="match status" value="1"/>
</dbReference>
<dbReference type="InterPro" id="IPR036249">
    <property type="entry name" value="Thioredoxin-like_sf"/>
</dbReference>
<evidence type="ECO:0000256" key="6">
    <source>
        <dbReference type="NCBIfam" id="TIGR01068"/>
    </source>
</evidence>
<dbReference type="GO" id="GO:0005737">
    <property type="term" value="C:cytoplasm"/>
    <property type="evidence" value="ECO:0007669"/>
    <property type="project" value="TreeGrafter"/>
</dbReference>
<dbReference type="PROSITE" id="PS00194">
    <property type="entry name" value="THIOREDOXIN_1"/>
    <property type="match status" value="1"/>
</dbReference>
<evidence type="ECO:0000256" key="3">
    <source>
        <dbReference type="ARBA" id="ARBA00022982"/>
    </source>
</evidence>
<dbReference type="GO" id="GO:0015035">
    <property type="term" value="F:protein-disulfide reductase activity"/>
    <property type="evidence" value="ECO:0007669"/>
    <property type="project" value="UniProtKB-UniRule"/>
</dbReference>
<dbReference type="PROSITE" id="PS51352">
    <property type="entry name" value="THIOREDOXIN_2"/>
    <property type="match status" value="1"/>
</dbReference>
<keyword evidence="5" id="KW-0676">Redox-active center</keyword>
<keyword evidence="2" id="KW-0813">Transport</keyword>
<dbReference type="Pfam" id="PF00085">
    <property type="entry name" value="Thioredoxin"/>
    <property type="match status" value="1"/>
</dbReference>
<dbReference type="PRINTS" id="PR00421">
    <property type="entry name" value="THIOREDOXIN"/>
</dbReference>
<evidence type="ECO:0000256" key="1">
    <source>
        <dbReference type="ARBA" id="ARBA00008987"/>
    </source>
</evidence>
<dbReference type="KEGG" id="msea:METESE_23030"/>
<dbReference type="EMBL" id="AP027081">
    <property type="protein sequence ID" value="BDU77345.1"/>
    <property type="molecule type" value="Genomic_DNA"/>
</dbReference>
<keyword evidence="7" id="KW-0732">Signal</keyword>
<dbReference type="RefSeq" id="WP_243333205.1">
    <property type="nucleotide sequence ID" value="NZ_AP027081.1"/>
</dbReference>
<dbReference type="Proteomes" id="UP001228113">
    <property type="component" value="Chromosome"/>
</dbReference>
<evidence type="ECO:0000256" key="5">
    <source>
        <dbReference type="ARBA" id="ARBA00023284"/>
    </source>
</evidence>
<evidence type="ECO:0000259" key="8">
    <source>
        <dbReference type="PROSITE" id="PS51352"/>
    </source>
</evidence>
<evidence type="ECO:0000313" key="9">
    <source>
        <dbReference type="EMBL" id="BDU77345.1"/>
    </source>
</evidence>
<evidence type="ECO:0000256" key="2">
    <source>
        <dbReference type="ARBA" id="ARBA00022448"/>
    </source>
</evidence>
<name>A0AA48KDR9_9BACT</name>
<feature type="domain" description="Thioredoxin" evidence="8">
    <location>
        <begin position="33"/>
        <end position="138"/>
    </location>
</feature>
<gene>
    <name evidence="9" type="ORF">METESE_23030</name>
</gene>
<dbReference type="PROSITE" id="PS51257">
    <property type="entry name" value="PROKAR_LIPOPROTEIN"/>
    <property type="match status" value="1"/>
</dbReference>
<dbReference type="FunFam" id="3.40.30.10:FF:000001">
    <property type="entry name" value="Thioredoxin"/>
    <property type="match status" value="1"/>
</dbReference>
<dbReference type="InterPro" id="IPR005746">
    <property type="entry name" value="Thioredoxin"/>
</dbReference>
<evidence type="ECO:0000256" key="7">
    <source>
        <dbReference type="SAM" id="SignalP"/>
    </source>
</evidence>
<dbReference type="InterPro" id="IPR017937">
    <property type="entry name" value="Thioredoxin_CS"/>
</dbReference>
<feature type="chain" id="PRO_5041466402" description="Thioredoxin" evidence="7">
    <location>
        <begin position="18"/>
        <end position="138"/>
    </location>
</feature>